<dbReference type="PANTHER" id="PTHR23508:SF10">
    <property type="entry name" value="CARBOXYLIC ACID TRANSPORTER PROTEIN HOMOLOG"/>
    <property type="match status" value="1"/>
</dbReference>
<dbReference type="Gene3D" id="1.20.1250.20">
    <property type="entry name" value="MFS general substrate transporter like domains"/>
    <property type="match status" value="2"/>
</dbReference>
<feature type="domain" description="Major facilitator superfamily (MFS) profile" evidence="6">
    <location>
        <begin position="7"/>
        <end position="387"/>
    </location>
</feature>
<feature type="transmembrane region" description="Helical" evidence="5">
    <location>
        <begin position="339"/>
        <end position="358"/>
    </location>
</feature>
<evidence type="ECO:0000313" key="8">
    <source>
        <dbReference type="Proteomes" id="UP000245638"/>
    </source>
</evidence>
<evidence type="ECO:0000256" key="1">
    <source>
        <dbReference type="ARBA" id="ARBA00004141"/>
    </source>
</evidence>
<dbReference type="InterPro" id="IPR011701">
    <property type="entry name" value="MFS"/>
</dbReference>
<protein>
    <submittedName>
        <fullName evidence="7">MFS transporter</fullName>
    </submittedName>
</protein>
<keyword evidence="4 5" id="KW-0472">Membrane</keyword>
<dbReference type="InterPro" id="IPR005829">
    <property type="entry name" value="Sugar_transporter_CS"/>
</dbReference>
<feature type="transmembrane region" description="Helical" evidence="5">
    <location>
        <begin position="161"/>
        <end position="178"/>
    </location>
</feature>
<dbReference type="InterPro" id="IPR036259">
    <property type="entry name" value="MFS_trans_sf"/>
</dbReference>
<dbReference type="PROSITE" id="PS50850">
    <property type="entry name" value="MFS"/>
    <property type="match status" value="1"/>
</dbReference>
<proteinExistence type="predicted"/>
<dbReference type="SUPFAM" id="SSF103473">
    <property type="entry name" value="MFS general substrate transporter"/>
    <property type="match status" value="1"/>
</dbReference>
<dbReference type="PANTHER" id="PTHR23508">
    <property type="entry name" value="CARBOXYLIC ACID TRANSPORTER PROTEIN HOMOLOG"/>
    <property type="match status" value="1"/>
</dbReference>
<sequence>MKEYIHATISSTLSWAGNIYDLLLITYVYSYLMIAFSLNYLDISILFALGLIGRVAGGMIFGKYADLMGRKPVMIIGTGGYALFQGLMAFSPNALLLFVFRGLEGLFMGAAWTAGMVLAYEKAPVSARGFVTGIYQAGYGIGYALTAVTYFIFLSNLASDWRLFLLTGAFPLILLPYIQLKVGESIKKTEVEKPRYKDYLDVLIKATLAMSGMFIAYFSVFGNYTTIALYYAKIPPYFLATLMLVANMILAGSFVLFGKLADKINKRKLIYGGVIGLLASIPFSVPIFSFLINPYIMFIGTVGFAFSTGFWPVMPLLLADSVPINVRGFLSGFAYNMGGLMGGIANIILGVVSSLYGISALAKSIDGFVIFSLILVFVSVITWPKRKIVVNN</sequence>
<feature type="transmembrane region" description="Helical" evidence="5">
    <location>
        <begin position="295"/>
        <end position="318"/>
    </location>
</feature>
<organism evidence="7 8">
    <name type="scientific">Acidianus hospitalis</name>
    <dbReference type="NCBI Taxonomy" id="563177"/>
    <lineage>
        <taxon>Archaea</taxon>
        <taxon>Thermoproteota</taxon>
        <taxon>Thermoprotei</taxon>
        <taxon>Sulfolobales</taxon>
        <taxon>Sulfolobaceae</taxon>
        <taxon>Acidianus</taxon>
    </lineage>
</organism>
<name>A0A2T9X7Z9_9CREN</name>
<evidence type="ECO:0000313" key="7">
    <source>
        <dbReference type="EMBL" id="PVU76219.1"/>
    </source>
</evidence>
<dbReference type="Pfam" id="PF07690">
    <property type="entry name" value="MFS_1"/>
    <property type="match status" value="1"/>
</dbReference>
<evidence type="ECO:0000256" key="5">
    <source>
        <dbReference type="SAM" id="Phobius"/>
    </source>
</evidence>
<feature type="transmembrane region" description="Helical" evidence="5">
    <location>
        <begin position="132"/>
        <end position="155"/>
    </location>
</feature>
<feature type="transmembrane region" description="Helical" evidence="5">
    <location>
        <begin position="269"/>
        <end position="289"/>
    </location>
</feature>
<feature type="transmembrane region" description="Helical" evidence="5">
    <location>
        <begin position="237"/>
        <end position="257"/>
    </location>
</feature>
<dbReference type="CDD" id="cd17316">
    <property type="entry name" value="MFS_SV2_like"/>
    <property type="match status" value="1"/>
</dbReference>
<evidence type="ECO:0000259" key="6">
    <source>
        <dbReference type="PROSITE" id="PS50850"/>
    </source>
</evidence>
<keyword evidence="2 5" id="KW-0812">Transmembrane</keyword>
<gene>
    <name evidence="7" type="ORF">DDW13_03840</name>
</gene>
<keyword evidence="3 5" id="KW-1133">Transmembrane helix</keyword>
<dbReference type="EMBL" id="QEFD01000119">
    <property type="protein sequence ID" value="PVU76219.1"/>
    <property type="molecule type" value="Genomic_DNA"/>
</dbReference>
<accession>A0A2T9X7Z9</accession>
<comment type="caution">
    <text evidence="7">The sequence shown here is derived from an EMBL/GenBank/DDBJ whole genome shotgun (WGS) entry which is preliminary data.</text>
</comment>
<reference evidence="7 8" key="1">
    <citation type="journal article" date="2015" name="Appl. Environ. Microbiol.">
        <title>Nanoarchaeota, Their Sulfolobales Host, and Nanoarchaeota Virus Distribution across Yellowstone National Park Hot Springs.</title>
        <authorList>
            <person name="Munson-McGee J.H."/>
            <person name="Field E.K."/>
            <person name="Bateson M."/>
            <person name="Rooney C."/>
            <person name="Stepanauskas R."/>
            <person name="Young M.J."/>
        </authorList>
    </citation>
    <scope>NUCLEOTIDE SEQUENCE [LARGE SCALE GENOMIC DNA]</scope>
    <source>
        <strain evidence="7">SCGC AC-742_N10</strain>
    </source>
</reference>
<dbReference type="GO" id="GO:0005886">
    <property type="term" value="C:plasma membrane"/>
    <property type="evidence" value="ECO:0007669"/>
    <property type="project" value="TreeGrafter"/>
</dbReference>
<dbReference type="InterPro" id="IPR020846">
    <property type="entry name" value="MFS_dom"/>
</dbReference>
<dbReference type="Proteomes" id="UP000245638">
    <property type="component" value="Unassembled WGS sequence"/>
</dbReference>
<feature type="transmembrane region" description="Helical" evidence="5">
    <location>
        <begin position="12"/>
        <end position="34"/>
    </location>
</feature>
<feature type="transmembrane region" description="Helical" evidence="5">
    <location>
        <begin position="364"/>
        <end position="383"/>
    </location>
</feature>
<dbReference type="GO" id="GO:0046943">
    <property type="term" value="F:carboxylic acid transmembrane transporter activity"/>
    <property type="evidence" value="ECO:0007669"/>
    <property type="project" value="TreeGrafter"/>
</dbReference>
<feature type="transmembrane region" description="Helical" evidence="5">
    <location>
        <begin position="199"/>
        <end position="217"/>
    </location>
</feature>
<feature type="transmembrane region" description="Helical" evidence="5">
    <location>
        <begin position="40"/>
        <end position="61"/>
    </location>
</feature>
<comment type="subcellular location">
    <subcellularLocation>
        <location evidence="1">Membrane</location>
        <topology evidence="1">Multi-pass membrane protein</topology>
    </subcellularLocation>
</comment>
<evidence type="ECO:0000256" key="2">
    <source>
        <dbReference type="ARBA" id="ARBA00022692"/>
    </source>
</evidence>
<dbReference type="PROSITE" id="PS00217">
    <property type="entry name" value="SUGAR_TRANSPORT_2"/>
    <property type="match status" value="1"/>
</dbReference>
<evidence type="ECO:0000256" key="4">
    <source>
        <dbReference type="ARBA" id="ARBA00023136"/>
    </source>
</evidence>
<dbReference type="AlphaFoldDB" id="A0A2T9X7Z9"/>
<evidence type="ECO:0000256" key="3">
    <source>
        <dbReference type="ARBA" id="ARBA00022989"/>
    </source>
</evidence>
<feature type="transmembrane region" description="Helical" evidence="5">
    <location>
        <begin position="96"/>
        <end position="120"/>
    </location>
</feature>
<feature type="transmembrane region" description="Helical" evidence="5">
    <location>
        <begin position="73"/>
        <end position="90"/>
    </location>
</feature>